<evidence type="ECO:0000313" key="2">
    <source>
        <dbReference type="EMBL" id="EDM74955.1"/>
    </source>
</evidence>
<dbReference type="EMBL" id="ABCS01000109">
    <property type="protein sequence ID" value="EDM74955.1"/>
    <property type="molecule type" value="Genomic_DNA"/>
</dbReference>
<name>A6GGQ5_9BACT</name>
<dbReference type="SUPFAM" id="SSF111283">
    <property type="entry name" value="Putative modulator of DNA gyrase, PmbA/TldD"/>
    <property type="match status" value="1"/>
</dbReference>
<organism evidence="2 3">
    <name type="scientific">Plesiocystis pacifica SIR-1</name>
    <dbReference type="NCBI Taxonomy" id="391625"/>
    <lineage>
        <taxon>Bacteria</taxon>
        <taxon>Pseudomonadati</taxon>
        <taxon>Myxococcota</taxon>
        <taxon>Polyangia</taxon>
        <taxon>Nannocystales</taxon>
        <taxon>Nannocystaceae</taxon>
        <taxon>Plesiocystis</taxon>
    </lineage>
</organism>
<dbReference type="Proteomes" id="UP000005801">
    <property type="component" value="Unassembled WGS sequence"/>
</dbReference>
<dbReference type="GO" id="GO:0005829">
    <property type="term" value="C:cytosol"/>
    <property type="evidence" value="ECO:0007669"/>
    <property type="project" value="TreeGrafter"/>
</dbReference>
<sequence>MSFDRRDFILGGTTGLAALAVQLVPGLSATVHAEGHTEGHALSELEALRQELQRGIAELRLPDAPEPYGAELRGVRAESLTLDGSYGGVIVDLASTDAIASVGVRVGSPTQDNTNFFGGNVEPSFRLPRSPDAVASRKRLWLAMDQSYRAATVAFQAKLSAIDRLADKELPDDRSPLPEPVLMLSWAPEAEAKDSSPLVDPPADAPTFDRAKLRELAGALSARFEKHPGIDNGDVVIQELRSHEILIDTEGLAMGETRDRSVLGVVAQTQAEDGMELDHGGAIHFQSLASADELREAGEALVDRVLAELDEIVAAPMLDEDYDGPILLEPTAAAQLLASTIPVHAGGEPAPLSDYGRLLELEPHWHDRLGKTVLPDFLDLVDDPLAPGFGSYTRDAQGTAAQRIELVRAGVLHTLLMTRRPNTKIATSNGHSRATAAGFSGPCISNLTLAPTKKGRSRTKPMKAPALERELLRRAREDGYDFAFVVETMRDGTVLGSVPRDSAVVFSSGRKVSMPLPGRVFRVEDEGGKVVRTLVRGALLSPMSMRVLRRIRAIGDTPGTLAMRIAPGLSGGFAADLGLDGLLAQTVDVQVTTPALIVDGLELVVERGENERLPILDHPLRREGGA</sequence>
<dbReference type="AlphaFoldDB" id="A6GGQ5"/>
<dbReference type="InterPro" id="IPR006311">
    <property type="entry name" value="TAT_signal"/>
</dbReference>
<comment type="caution">
    <text evidence="2">The sequence shown here is derived from an EMBL/GenBank/DDBJ whole genome shotgun (WGS) entry which is preliminary data.</text>
</comment>
<dbReference type="eggNOG" id="COG0312">
    <property type="taxonomic scope" value="Bacteria"/>
</dbReference>
<dbReference type="InterPro" id="IPR045569">
    <property type="entry name" value="Metalloprtase-TldD/E_C"/>
</dbReference>
<evidence type="ECO:0000313" key="3">
    <source>
        <dbReference type="Proteomes" id="UP000005801"/>
    </source>
</evidence>
<proteinExistence type="predicted"/>
<dbReference type="GO" id="GO:0006508">
    <property type="term" value="P:proteolysis"/>
    <property type="evidence" value="ECO:0007669"/>
    <property type="project" value="InterPro"/>
</dbReference>
<dbReference type="Pfam" id="PF19289">
    <property type="entry name" value="PmbA_TldD_3rd"/>
    <property type="match status" value="1"/>
</dbReference>
<gene>
    <name evidence="2" type="ORF">PPSIR1_30534</name>
</gene>
<dbReference type="OrthoDB" id="5482385at2"/>
<protein>
    <submittedName>
        <fullName evidence="2">Peptidase U62, modulator of DNA gyrase</fullName>
    </submittedName>
</protein>
<feature type="domain" description="Metalloprotease TldD/E C-terminal" evidence="1">
    <location>
        <begin position="325"/>
        <end position="455"/>
    </location>
</feature>
<accession>A6GGQ5</accession>
<reference evidence="2 3" key="1">
    <citation type="submission" date="2007-06" db="EMBL/GenBank/DDBJ databases">
        <authorList>
            <person name="Shimkets L."/>
            <person name="Ferriera S."/>
            <person name="Johnson J."/>
            <person name="Kravitz S."/>
            <person name="Beeson K."/>
            <person name="Sutton G."/>
            <person name="Rogers Y.-H."/>
            <person name="Friedman R."/>
            <person name="Frazier M."/>
            <person name="Venter J.C."/>
        </authorList>
    </citation>
    <scope>NUCLEOTIDE SEQUENCE [LARGE SCALE GENOMIC DNA]</scope>
    <source>
        <strain evidence="2 3">SIR-1</strain>
    </source>
</reference>
<evidence type="ECO:0000259" key="1">
    <source>
        <dbReference type="Pfam" id="PF19289"/>
    </source>
</evidence>
<dbReference type="InterPro" id="IPR047657">
    <property type="entry name" value="PmbA"/>
</dbReference>
<dbReference type="PANTHER" id="PTHR43421">
    <property type="entry name" value="METALLOPROTEASE PMBA"/>
    <property type="match status" value="1"/>
</dbReference>
<keyword evidence="3" id="KW-1185">Reference proteome</keyword>
<dbReference type="STRING" id="391625.PPSIR1_30534"/>
<dbReference type="RefSeq" id="WP_006975893.1">
    <property type="nucleotide sequence ID" value="NZ_ABCS01000109.1"/>
</dbReference>
<dbReference type="PROSITE" id="PS51318">
    <property type="entry name" value="TAT"/>
    <property type="match status" value="1"/>
</dbReference>
<dbReference type="GO" id="GO:0008237">
    <property type="term" value="F:metallopeptidase activity"/>
    <property type="evidence" value="ECO:0007669"/>
    <property type="project" value="InterPro"/>
</dbReference>
<dbReference type="InterPro" id="IPR036059">
    <property type="entry name" value="TldD/PmbA_sf"/>
</dbReference>
<dbReference type="PANTHER" id="PTHR43421:SF1">
    <property type="entry name" value="METALLOPROTEASE PMBA"/>
    <property type="match status" value="1"/>
</dbReference>